<protein>
    <recommendedName>
        <fullName evidence="4">Lipoprotein</fullName>
    </recommendedName>
</protein>
<dbReference type="AlphaFoldDB" id="D6XCC8"/>
<dbReference type="Proteomes" id="UP000002785">
    <property type="component" value="Chromosome"/>
</dbReference>
<feature type="compositionally biased region" description="Basic and acidic residues" evidence="1">
    <location>
        <begin position="109"/>
        <end position="121"/>
    </location>
</feature>
<proteinExistence type="predicted"/>
<feature type="non-terminal residue" evidence="2">
    <location>
        <position position="121"/>
    </location>
</feature>
<evidence type="ECO:0000256" key="1">
    <source>
        <dbReference type="SAM" id="MobiDB-lite"/>
    </source>
</evidence>
<feature type="region of interest" description="Disordered" evidence="1">
    <location>
        <begin position="99"/>
        <end position="121"/>
    </location>
</feature>
<organism evidence="2 3">
    <name type="scientific">Streptomyces sviceus (strain ATCC 29083 / DSM 924 / JCM 4929 / NBRC 13980 / NCIMB 11184 / NRRL 5439 / UC 5370)</name>
    <dbReference type="NCBI Taxonomy" id="463191"/>
    <lineage>
        <taxon>Bacteria</taxon>
        <taxon>Bacillati</taxon>
        <taxon>Actinomycetota</taxon>
        <taxon>Actinomycetes</taxon>
        <taxon>Kitasatosporales</taxon>
        <taxon>Streptomycetaceae</taxon>
        <taxon>Streptomyces</taxon>
    </lineage>
</organism>
<gene>
    <name evidence="2" type="ORF">SSEG_10622</name>
</gene>
<accession>D6XCC8</accession>
<evidence type="ECO:0000313" key="3">
    <source>
        <dbReference type="Proteomes" id="UP000002785"/>
    </source>
</evidence>
<dbReference type="EMBL" id="CM000951">
    <property type="protein sequence ID" value="EFH28400.1"/>
    <property type="molecule type" value="Genomic_DNA"/>
</dbReference>
<evidence type="ECO:0000313" key="2">
    <source>
        <dbReference type="EMBL" id="EFH28400.1"/>
    </source>
</evidence>
<keyword evidence="3" id="KW-1185">Reference proteome</keyword>
<evidence type="ECO:0008006" key="4">
    <source>
        <dbReference type="Google" id="ProtNLM"/>
    </source>
</evidence>
<sequence>MRGAGARRAVVTTTVLGALLIPLGGCGGPGPAHPGGFHTRAEGRSADKPAGRPTRIPDVGDRLQRRIPAASRQVVVVYGDGKDSPDATVVLYTRHGFRLGPGPRLARAQRQEGLDHRSPRG</sequence>
<dbReference type="HOGENOM" id="CLU_2043211_0_0_11"/>
<feature type="compositionally biased region" description="Basic and acidic residues" evidence="1">
    <location>
        <begin position="39"/>
        <end position="50"/>
    </location>
</feature>
<name>D6XCC8_STRX2</name>
<reference evidence="2" key="1">
    <citation type="submission" date="2009-10" db="EMBL/GenBank/DDBJ databases">
        <title>The genome sequence of Streptomyces sviceus strain ATCC 29083.</title>
        <authorList>
            <consortium name="The Broad Institute Genome Sequencing Platform"/>
            <consortium name="Broad Institute Microbial Sequencing Center"/>
            <person name="Fischbach M."/>
            <person name="Godfrey P."/>
            <person name="Ward D."/>
            <person name="Young S."/>
            <person name="Zeng Q."/>
            <person name="Koehrsen M."/>
            <person name="Alvarado L."/>
            <person name="Berlin A.M."/>
            <person name="Bochicchio J."/>
            <person name="Borenstein D."/>
            <person name="Chapman S.B."/>
            <person name="Chen Z."/>
            <person name="Engels R."/>
            <person name="Freedman E."/>
            <person name="Gellesch M."/>
            <person name="Goldberg J."/>
            <person name="Griggs A."/>
            <person name="Gujja S."/>
            <person name="Heilman E.R."/>
            <person name="Heiman D.I."/>
            <person name="Hepburn T.A."/>
            <person name="Howarth C."/>
            <person name="Jen D."/>
            <person name="Larson L."/>
            <person name="Lewis B."/>
            <person name="Mehta T."/>
            <person name="Park D."/>
            <person name="Pearson M."/>
            <person name="Richards J."/>
            <person name="Roberts A."/>
            <person name="Saif S."/>
            <person name="Shea T.D."/>
            <person name="Shenoy N."/>
            <person name="Sisk P."/>
            <person name="Stolte C."/>
            <person name="Sykes S.N."/>
            <person name="Thomson T."/>
            <person name="Walk T."/>
            <person name="White J."/>
            <person name="Yandava C."/>
            <person name="Straight P."/>
            <person name="Clardy J."/>
            <person name="Hung D."/>
            <person name="Kolter R."/>
            <person name="Mekalanos J."/>
            <person name="Walker S."/>
            <person name="Walsh C.T."/>
            <person name="Wieland-Brown L.C."/>
            <person name="Haas B."/>
            <person name="Nusbaum C."/>
            <person name="Birren B."/>
        </authorList>
    </citation>
    <scope>NUCLEOTIDE SEQUENCE [LARGE SCALE GENOMIC DNA]</scope>
    <source>
        <strain evidence="2">ATCC 29083</strain>
    </source>
</reference>
<feature type="region of interest" description="Disordered" evidence="1">
    <location>
        <begin position="31"/>
        <end position="58"/>
    </location>
</feature>
<dbReference type="eggNOG" id="COG3786">
    <property type="taxonomic scope" value="Bacteria"/>
</dbReference>